<dbReference type="InterPro" id="IPR008139">
    <property type="entry name" value="SaposinB_dom"/>
</dbReference>
<sequence>NINIFRDSNKIAVDTDEIDPTLPRITLAEMLDDLNIEDVEMSDKFVKGNLTESENRLFEEVVDVLHWQERASARALDTYGQARITLDCVICRSAFAAAFEAVREGQTHEELTSVITVLCTAIGIESYEVCSGVVALNLPIITYIIENQPAATPAAICGFLEQTAHNPNNNLCPFEDERFEWVVSKRDGRPLTVAVMTDFHIDPLYEAFGQADCDEPTCCRIGQRPATRHSTFDDEPVLNQTIVRDGRTVKLDLDMSPTLREMRTLAQSRSSISRQSEPAGYWGDFRNCDTPLWAFNDAIDRIVETHKDIDVVYYIGDTIDHFVWETTYELINDVNRYVIEKLRKSFGEGVNTTWLYEALASKWSYYLPSDAQNTFRERGEYSVLLRPGLRLYKAELSGESVHILAHIPPGVHDLTYTWTREYNRIIN</sequence>
<dbReference type="InterPro" id="IPR029052">
    <property type="entry name" value="Metallo-depent_PP-like"/>
</dbReference>
<reference evidence="5 6" key="1">
    <citation type="journal article" date="2015" name="Genome Biol. Evol.">
        <title>The genome of winter moth (Operophtera brumata) provides a genomic perspective on sexual dimorphism and phenology.</title>
        <authorList>
            <person name="Derks M.F."/>
            <person name="Smit S."/>
            <person name="Salis L."/>
            <person name="Schijlen E."/>
            <person name="Bossers A."/>
            <person name="Mateman C."/>
            <person name="Pijl A.S."/>
            <person name="de Ridder D."/>
            <person name="Groenen M.A."/>
            <person name="Visser M.E."/>
            <person name="Megens H.J."/>
        </authorList>
    </citation>
    <scope>NUCLEOTIDE SEQUENCE [LARGE SCALE GENOMIC DNA]</scope>
    <source>
        <strain evidence="5">WM2013NL</strain>
        <tissue evidence="5">Head and thorax</tissue>
    </source>
</reference>
<evidence type="ECO:0000313" key="6">
    <source>
        <dbReference type="Proteomes" id="UP000037510"/>
    </source>
</evidence>
<accession>A0A0L7LTR8</accession>
<dbReference type="PANTHER" id="PTHR10340:SF29">
    <property type="entry name" value="SPHINGOMYELIN PHOSPHODIESTERASE"/>
    <property type="match status" value="1"/>
</dbReference>
<dbReference type="SUPFAM" id="SSF47862">
    <property type="entry name" value="Saposin"/>
    <property type="match status" value="1"/>
</dbReference>
<evidence type="ECO:0000259" key="4">
    <source>
        <dbReference type="PROSITE" id="PS50015"/>
    </source>
</evidence>
<comment type="caution">
    <text evidence="5">The sequence shown here is derived from an EMBL/GenBank/DDBJ whole genome shotgun (WGS) entry which is preliminary data.</text>
</comment>
<dbReference type="AlphaFoldDB" id="A0A0L7LTR8"/>
<feature type="non-terminal residue" evidence="5">
    <location>
        <position position="427"/>
    </location>
</feature>
<dbReference type="EMBL" id="JTDY01000105">
    <property type="protein sequence ID" value="KOB78837.1"/>
    <property type="molecule type" value="Genomic_DNA"/>
</dbReference>
<name>A0A0L7LTR8_OPEBR</name>
<dbReference type="GO" id="GO:0061750">
    <property type="term" value="F:acid sphingomyelin phosphodiesterase activity"/>
    <property type="evidence" value="ECO:0007669"/>
    <property type="project" value="TreeGrafter"/>
</dbReference>
<dbReference type="GO" id="GO:0016020">
    <property type="term" value="C:membrane"/>
    <property type="evidence" value="ECO:0007669"/>
    <property type="project" value="GOC"/>
</dbReference>
<dbReference type="Proteomes" id="UP000037510">
    <property type="component" value="Unassembled WGS sequence"/>
</dbReference>
<keyword evidence="6" id="KW-1185">Reference proteome</keyword>
<dbReference type="GO" id="GO:0046513">
    <property type="term" value="P:ceramide biosynthetic process"/>
    <property type="evidence" value="ECO:0007669"/>
    <property type="project" value="TreeGrafter"/>
</dbReference>
<dbReference type="InterPro" id="IPR011001">
    <property type="entry name" value="Saposin-like"/>
</dbReference>
<keyword evidence="2" id="KW-1015">Disulfide bond</keyword>
<gene>
    <name evidence="5" type="ORF">OBRU01_01658</name>
</gene>
<evidence type="ECO:0000313" key="5">
    <source>
        <dbReference type="EMBL" id="KOB78837.1"/>
    </source>
</evidence>
<evidence type="ECO:0000256" key="2">
    <source>
        <dbReference type="ARBA" id="ARBA00023157"/>
    </source>
</evidence>
<dbReference type="STRING" id="104452.A0A0L7LTR8"/>
<feature type="non-terminal residue" evidence="5">
    <location>
        <position position="1"/>
    </location>
</feature>
<organism evidence="5 6">
    <name type="scientific">Operophtera brumata</name>
    <name type="common">Winter moth</name>
    <name type="synonym">Phalaena brumata</name>
    <dbReference type="NCBI Taxonomy" id="104452"/>
    <lineage>
        <taxon>Eukaryota</taxon>
        <taxon>Metazoa</taxon>
        <taxon>Ecdysozoa</taxon>
        <taxon>Arthropoda</taxon>
        <taxon>Hexapoda</taxon>
        <taxon>Insecta</taxon>
        <taxon>Pterygota</taxon>
        <taxon>Neoptera</taxon>
        <taxon>Endopterygota</taxon>
        <taxon>Lepidoptera</taxon>
        <taxon>Glossata</taxon>
        <taxon>Ditrysia</taxon>
        <taxon>Geometroidea</taxon>
        <taxon>Geometridae</taxon>
        <taxon>Larentiinae</taxon>
        <taxon>Operophtera</taxon>
    </lineage>
</organism>
<keyword evidence="3" id="KW-0325">Glycoprotein</keyword>
<evidence type="ECO:0000256" key="1">
    <source>
        <dbReference type="ARBA" id="ARBA00022801"/>
    </source>
</evidence>
<dbReference type="Gene3D" id="1.10.225.10">
    <property type="entry name" value="Saposin-like"/>
    <property type="match status" value="1"/>
</dbReference>
<dbReference type="PANTHER" id="PTHR10340">
    <property type="entry name" value="SPHINGOMYELIN PHOSPHODIESTERASE"/>
    <property type="match status" value="1"/>
</dbReference>
<protein>
    <submittedName>
        <fullName evidence="5">Sphingomyelin phosphodiesterase</fullName>
    </submittedName>
</protein>
<dbReference type="GO" id="GO:0005615">
    <property type="term" value="C:extracellular space"/>
    <property type="evidence" value="ECO:0007669"/>
    <property type="project" value="TreeGrafter"/>
</dbReference>
<dbReference type="GO" id="GO:0006685">
    <property type="term" value="P:sphingomyelin catabolic process"/>
    <property type="evidence" value="ECO:0007669"/>
    <property type="project" value="TreeGrafter"/>
</dbReference>
<dbReference type="GO" id="GO:0005764">
    <property type="term" value="C:lysosome"/>
    <property type="evidence" value="ECO:0007669"/>
    <property type="project" value="TreeGrafter"/>
</dbReference>
<evidence type="ECO:0000256" key="3">
    <source>
        <dbReference type="ARBA" id="ARBA00023180"/>
    </source>
</evidence>
<proteinExistence type="predicted"/>
<dbReference type="PROSITE" id="PS50015">
    <property type="entry name" value="SAP_B"/>
    <property type="match status" value="1"/>
</dbReference>
<dbReference type="SUPFAM" id="SSF56300">
    <property type="entry name" value="Metallo-dependent phosphatases"/>
    <property type="match status" value="1"/>
</dbReference>
<feature type="domain" description="Saposin B-type" evidence="4">
    <location>
        <begin position="84"/>
        <end position="176"/>
    </location>
</feature>
<keyword evidence="1" id="KW-0378">Hydrolase</keyword>